<name>A0AAN7WFX4_9PEZI</name>
<evidence type="ECO:0000313" key="3">
    <source>
        <dbReference type="Proteomes" id="UP001310594"/>
    </source>
</evidence>
<feature type="region of interest" description="Disordered" evidence="1">
    <location>
        <begin position="1"/>
        <end position="48"/>
    </location>
</feature>
<dbReference type="EMBL" id="JAVRQU010000004">
    <property type="protein sequence ID" value="KAK5703989.1"/>
    <property type="molecule type" value="Genomic_DNA"/>
</dbReference>
<gene>
    <name evidence="2" type="ORF">LTR97_003002</name>
</gene>
<accession>A0AAN7WFX4</accession>
<protein>
    <submittedName>
        <fullName evidence="2">Uncharacterized protein</fullName>
    </submittedName>
</protein>
<organism evidence="2 3">
    <name type="scientific">Elasticomyces elasticus</name>
    <dbReference type="NCBI Taxonomy" id="574655"/>
    <lineage>
        <taxon>Eukaryota</taxon>
        <taxon>Fungi</taxon>
        <taxon>Dikarya</taxon>
        <taxon>Ascomycota</taxon>
        <taxon>Pezizomycotina</taxon>
        <taxon>Dothideomycetes</taxon>
        <taxon>Dothideomycetidae</taxon>
        <taxon>Mycosphaerellales</taxon>
        <taxon>Teratosphaeriaceae</taxon>
        <taxon>Elasticomyces</taxon>
    </lineage>
</organism>
<evidence type="ECO:0000313" key="2">
    <source>
        <dbReference type="EMBL" id="KAK5703989.1"/>
    </source>
</evidence>
<dbReference type="AlphaFoldDB" id="A0AAN7WFX4"/>
<proteinExistence type="predicted"/>
<evidence type="ECO:0000256" key="1">
    <source>
        <dbReference type="SAM" id="MobiDB-lite"/>
    </source>
</evidence>
<reference evidence="2" key="1">
    <citation type="submission" date="2023-08" db="EMBL/GenBank/DDBJ databases">
        <title>Black Yeasts Isolated from many extreme environments.</title>
        <authorList>
            <person name="Coleine C."/>
            <person name="Stajich J.E."/>
            <person name="Selbmann L."/>
        </authorList>
    </citation>
    <scope>NUCLEOTIDE SEQUENCE</scope>
    <source>
        <strain evidence="2">CCFEE 5810</strain>
    </source>
</reference>
<sequence length="224" mass="24647">MPKDSSKTKAKASRQTAIAGKPVAKPKDPKASHLYTDDNPATTIHGTGFKDEAAAHRTLELISKRSLVYQFQTVNTLFNRAKHHPAMKKSIEGSANTAGIEKAMAIFREWIDVTYPAQREALRAGGFKPLLSKKCIERVLPSIEEAEISGEAKEFAKMYAAFPKAKRLGNALVDDSKPTEADWEVTRYAALDGLVPVGKEEGEGAWKMKLIAWAWSPVKEAKLP</sequence>
<dbReference type="Proteomes" id="UP001310594">
    <property type="component" value="Unassembled WGS sequence"/>
</dbReference>
<comment type="caution">
    <text evidence="2">The sequence shown here is derived from an EMBL/GenBank/DDBJ whole genome shotgun (WGS) entry which is preliminary data.</text>
</comment>